<dbReference type="Gene3D" id="2.130.10.10">
    <property type="entry name" value="YVTN repeat-like/Quinoprotein amine dehydrogenase"/>
    <property type="match status" value="1"/>
</dbReference>
<feature type="compositionally biased region" description="Polar residues" evidence="2">
    <location>
        <begin position="384"/>
        <end position="394"/>
    </location>
</feature>
<dbReference type="InterPro" id="IPR036322">
    <property type="entry name" value="WD40_repeat_dom_sf"/>
</dbReference>
<evidence type="ECO:0000313" key="3">
    <source>
        <dbReference type="EMBL" id="KAK8878282.1"/>
    </source>
</evidence>
<comment type="caution">
    <text evidence="3">The sequence shown here is derived from an EMBL/GenBank/DDBJ whole genome shotgun (WGS) entry which is preliminary data.</text>
</comment>
<keyword evidence="1" id="KW-0175">Coiled coil</keyword>
<proteinExistence type="predicted"/>
<evidence type="ECO:0008006" key="5">
    <source>
        <dbReference type="Google" id="ProtNLM"/>
    </source>
</evidence>
<gene>
    <name evidence="3" type="ORF">M9Y10_005047</name>
</gene>
<evidence type="ECO:0000256" key="1">
    <source>
        <dbReference type="SAM" id="Coils"/>
    </source>
</evidence>
<dbReference type="SUPFAM" id="SSF50978">
    <property type="entry name" value="WD40 repeat-like"/>
    <property type="match status" value="1"/>
</dbReference>
<dbReference type="Proteomes" id="UP001470230">
    <property type="component" value="Unassembled WGS sequence"/>
</dbReference>
<accession>A0ABR2JKT5</accession>
<dbReference type="InterPro" id="IPR015943">
    <property type="entry name" value="WD40/YVTN_repeat-like_dom_sf"/>
</dbReference>
<feature type="coiled-coil region" evidence="1">
    <location>
        <begin position="19"/>
        <end position="46"/>
    </location>
</feature>
<evidence type="ECO:0000313" key="4">
    <source>
        <dbReference type="Proteomes" id="UP001470230"/>
    </source>
</evidence>
<reference evidence="3 4" key="1">
    <citation type="submission" date="2024-04" db="EMBL/GenBank/DDBJ databases">
        <title>Tritrichomonas musculus Genome.</title>
        <authorList>
            <person name="Alves-Ferreira E."/>
            <person name="Grigg M."/>
            <person name="Lorenzi H."/>
            <person name="Galac M."/>
        </authorList>
    </citation>
    <scope>NUCLEOTIDE SEQUENCE [LARGE SCALE GENOMIC DNA]</scope>
    <source>
        <strain evidence="3 4">EAF2021</strain>
    </source>
</reference>
<dbReference type="EMBL" id="JAPFFF010000011">
    <property type="protein sequence ID" value="KAK8878282.1"/>
    <property type="molecule type" value="Genomic_DNA"/>
</dbReference>
<keyword evidence="4" id="KW-1185">Reference proteome</keyword>
<sequence>MNFAQNKMNLKENQIIAQYAMLRDKVIEIENEIKTKKAKVDQEINRIEAYNNISSQDEQDILLNSSTTEKNSESIIRISPILEPAFFNTNYYQPLLPIQICNNLVNKLNQLEVEFVATQPMKNNISFLDIHTLPNLLCIGSDGLLRIYNLLDGSVFFNWDISLDSYENNITCMAKIPNRDYIAVGFEDGFVRILSLSSTVIAEFLVSNEELSSIFYSSKQILFCYSKNKEITCWKGENNCLQANIFDGPILSFKDIDDPSTNDVYILSENSKIYRWDIENNTFISYEQDHESDNNNKMFIISADENKVIITPSYNEKDSSNLIIDVPNYSLFDKNDSYFCLSTEARFFVYKVTLNNKIDNASILDETENKSKNEESNDNNNGNQKINETNDNSSNLNIDTYLLGNVNQNKIQNMHLEDEVPR</sequence>
<organism evidence="3 4">
    <name type="scientific">Tritrichomonas musculus</name>
    <dbReference type="NCBI Taxonomy" id="1915356"/>
    <lineage>
        <taxon>Eukaryota</taxon>
        <taxon>Metamonada</taxon>
        <taxon>Parabasalia</taxon>
        <taxon>Tritrichomonadida</taxon>
        <taxon>Tritrichomonadidae</taxon>
        <taxon>Tritrichomonas</taxon>
    </lineage>
</organism>
<feature type="region of interest" description="Disordered" evidence="2">
    <location>
        <begin position="368"/>
        <end position="394"/>
    </location>
</feature>
<evidence type="ECO:0000256" key="2">
    <source>
        <dbReference type="SAM" id="MobiDB-lite"/>
    </source>
</evidence>
<name>A0ABR2JKT5_9EUKA</name>
<protein>
    <recommendedName>
        <fullName evidence="5">WD40 repeat-like protein</fullName>
    </recommendedName>
</protein>